<dbReference type="InterPro" id="IPR018247">
    <property type="entry name" value="EF_Hand_1_Ca_BS"/>
</dbReference>
<feature type="compositionally biased region" description="Acidic residues" evidence="1">
    <location>
        <begin position="82"/>
        <end position="96"/>
    </location>
</feature>
<comment type="caution">
    <text evidence="3">The sequence shown here is derived from an EMBL/GenBank/DDBJ whole genome shotgun (WGS) entry which is preliminary data.</text>
</comment>
<feature type="chain" id="PRO_5045215247" description="EF-hand domain-containing protein" evidence="2">
    <location>
        <begin position="21"/>
        <end position="183"/>
    </location>
</feature>
<name>A0ABU7LUQ7_9PROT</name>
<evidence type="ECO:0000313" key="3">
    <source>
        <dbReference type="EMBL" id="MEE2565294.1"/>
    </source>
</evidence>
<evidence type="ECO:0000256" key="2">
    <source>
        <dbReference type="SAM" id="SignalP"/>
    </source>
</evidence>
<dbReference type="Gene3D" id="1.10.238.10">
    <property type="entry name" value="EF-hand"/>
    <property type="match status" value="1"/>
</dbReference>
<proteinExistence type="predicted"/>
<sequence>MKRLLMLTAATLIGTAAAQAQSAIDIDTDLDGTVSLAEAQAADPAVTQTDFDLYDLDANGELSATEYAAWNEDRTSATIDAEIDTDASVVTEDEAITTESEVSTDADAPLDPTPVEDGMTGENSPQPDLDIESDIDLDIEPVAPELEADPEPVLEPDLTTDPDPAIEIETDIETGNEDDDDPQ</sequence>
<dbReference type="Proteomes" id="UP001310692">
    <property type="component" value="Unassembled WGS sequence"/>
</dbReference>
<feature type="signal peptide" evidence="2">
    <location>
        <begin position="1"/>
        <end position="20"/>
    </location>
</feature>
<dbReference type="PROSITE" id="PS00018">
    <property type="entry name" value="EF_HAND_1"/>
    <property type="match status" value="1"/>
</dbReference>
<evidence type="ECO:0000256" key="1">
    <source>
        <dbReference type="SAM" id="MobiDB-lite"/>
    </source>
</evidence>
<gene>
    <name evidence="3" type="ORF">V0U35_01275</name>
</gene>
<reference evidence="3 4" key="1">
    <citation type="submission" date="2024-01" db="EMBL/GenBank/DDBJ databases">
        <title>Hyphobacterium bacterium isolated from marine sediment.</title>
        <authorList>
            <person name="Zhao S."/>
        </authorList>
    </citation>
    <scope>NUCLEOTIDE SEQUENCE [LARGE SCALE GENOMIC DNA]</scope>
    <source>
        <strain evidence="3 4">Y60-23</strain>
    </source>
</reference>
<feature type="compositionally biased region" description="Acidic residues" evidence="1">
    <location>
        <begin position="146"/>
        <end position="183"/>
    </location>
</feature>
<evidence type="ECO:0008006" key="5">
    <source>
        <dbReference type="Google" id="ProtNLM"/>
    </source>
</evidence>
<keyword evidence="4" id="KW-1185">Reference proteome</keyword>
<accession>A0ABU7LUQ7</accession>
<feature type="region of interest" description="Disordered" evidence="1">
    <location>
        <begin position="82"/>
        <end position="183"/>
    </location>
</feature>
<dbReference type="RefSeq" id="WP_330194832.1">
    <property type="nucleotide sequence ID" value="NZ_JAZDRO010000001.1"/>
</dbReference>
<organism evidence="3 4">
    <name type="scientific">Hyphobacterium marinum</name>
    <dbReference type="NCBI Taxonomy" id="3116574"/>
    <lineage>
        <taxon>Bacteria</taxon>
        <taxon>Pseudomonadati</taxon>
        <taxon>Pseudomonadota</taxon>
        <taxon>Alphaproteobacteria</taxon>
        <taxon>Maricaulales</taxon>
        <taxon>Maricaulaceae</taxon>
        <taxon>Hyphobacterium</taxon>
    </lineage>
</organism>
<dbReference type="EMBL" id="JAZDRO010000001">
    <property type="protein sequence ID" value="MEE2565294.1"/>
    <property type="molecule type" value="Genomic_DNA"/>
</dbReference>
<feature type="compositionally biased region" description="Acidic residues" evidence="1">
    <location>
        <begin position="129"/>
        <end position="139"/>
    </location>
</feature>
<protein>
    <recommendedName>
        <fullName evidence="5">EF-hand domain-containing protein</fullName>
    </recommendedName>
</protein>
<keyword evidence="2" id="KW-0732">Signal</keyword>
<evidence type="ECO:0000313" key="4">
    <source>
        <dbReference type="Proteomes" id="UP001310692"/>
    </source>
</evidence>